<evidence type="ECO:0000313" key="1">
    <source>
        <dbReference type="EMBL" id="GBM10555.1"/>
    </source>
</evidence>
<reference evidence="1 3" key="1">
    <citation type="journal article" date="2019" name="Sci. Rep.">
        <title>Orb-weaving spider Araneus ventricosus genome elucidates the spidroin gene catalogue.</title>
        <authorList>
            <person name="Kono N."/>
            <person name="Nakamura H."/>
            <person name="Ohtoshi R."/>
            <person name="Moran D.A.P."/>
            <person name="Shinohara A."/>
            <person name="Yoshida Y."/>
            <person name="Fujiwara M."/>
            <person name="Mori M."/>
            <person name="Tomita M."/>
            <person name="Arakawa K."/>
        </authorList>
    </citation>
    <scope>NUCLEOTIDE SEQUENCE [LARGE SCALE GENOMIC DNA]</scope>
</reference>
<dbReference type="EMBL" id="BGPR01088260">
    <property type="protein sequence ID" value="GBM10555.1"/>
    <property type="molecule type" value="Genomic_DNA"/>
</dbReference>
<keyword evidence="3" id="KW-1185">Reference proteome</keyword>
<comment type="caution">
    <text evidence="1">The sequence shown here is derived from an EMBL/GenBank/DDBJ whole genome shotgun (WGS) entry which is preliminary data.</text>
</comment>
<accession>A0A4Y2D4S6</accession>
<sequence length="142" mass="15444">FGRLRPEPALDVQLDLIITCKLLAGKKFLEMRKCGSRMELGPDYKEDDRIVPSEMRHAAHQFFVRPLVVKHEVVARLVGGAGGKLPHEATLLPPGAAVAAPHEEVFVAGALRPDEETALLIEGGEEEFDGPEVAAEQTVLQS</sequence>
<gene>
    <name evidence="2" type="ORF">AVEN_158556_1</name>
    <name evidence="1" type="ORF">AVEN_63615_1</name>
</gene>
<dbReference type="AlphaFoldDB" id="A0A4Y2D4S6"/>
<evidence type="ECO:0000313" key="3">
    <source>
        <dbReference type="Proteomes" id="UP000499080"/>
    </source>
</evidence>
<feature type="non-terminal residue" evidence="1">
    <location>
        <position position="1"/>
    </location>
</feature>
<dbReference type="EMBL" id="BGPR01088266">
    <property type="protein sequence ID" value="GBM10576.1"/>
    <property type="molecule type" value="Genomic_DNA"/>
</dbReference>
<name>A0A4Y2D4S6_ARAVE</name>
<evidence type="ECO:0000313" key="2">
    <source>
        <dbReference type="EMBL" id="GBM10576.1"/>
    </source>
</evidence>
<organism evidence="1 3">
    <name type="scientific">Araneus ventricosus</name>
    <name type="common">Orbweaver spider</name>
    <name type="synonym">Epeira ventricosa</name>
    <dbReference type="NCBI Taxonomy" id="182803"/>
    <lineage>
        <taxon>Eukaryota</taxon>
        <taxon>Metazoa</taxon>
        <taxon>Ecdysozoa</taxon>
        <taxon>Arthropoda</taxon>
        <taxon>Chelicerata</taxon>
        <taxon>Arachnida</taxon>
        <taxon>Araneae</taxon>
        <taxon>Araneomorphae</taxon>
        <taxon>Entelegynae</taxon>
        <taxon>Araneoidea</taxon>
        <taxon>Araneidae</taxon>
        <taxon>Araneus</taxon>
    </lineage>
</organism>
<dbReference type="Proteomes" id="UP000499080">
    <property type="component" value="Unassembled WGS sequence"/>
</dbReference>
<protein>
    <submittedName>
        <fullName evidence="1">Uncharacterized protein</fullName>
    </submittedName>
</protein>
<proteinExistence type="predicted"/>